<dbReference type="PANTHER" id="PTHR17972:SF0">
    <property type="entry name" value="NUCLEOLAR PROTEIN 6"/>
    <property type="match status" value="1"/>
</dbReference>
<dbReference type="Pfam" id="PF17404">
    <property type="entry name" value="Nrap_D3"/>
    <property type="match status" value="1"/>
</dbReference>
<dbReference type="InterPro" id="IPR035370">
    <property type="entry name" value="Nrap_D5"/>
</dbReference>
<dbReference type="GO" id="GO:0009966">
    <property type="term" value="P:regulation of signal transduction"/>
    <property type="evidence" value="ECO:0007669"/>
    <property type="project" value="InterPro"/>
</dbReference>
<proteinExistence type="inferred from homology"/>
<dbReference type="Gene3D" id="1.10.1410.10">
    <property type="match status" value="2"/>
</dbReference>
<evidence type="ECO:0000259" key="9">
    <source>
        <dbReference type="Pfam" id="PF17404"/>
    </source>
</evidence>
<dbReference type="InterPro" id="IPR007304">
    <property type="entry name" value="TAP46-like"/>
</dbReference>
<keyword evidence="5" id="KW-0175">Coiled coil</keyword>
<dbReference type="InterPro" id="IPR035371">
    <property type="entry name" value="Nrap_D6"/>
</dbReference>
<dbReference type="Gene3D" id="3.30.70.3030">
    <property type="match status" value="1"/>
</dbReference>
<organism evidence="13 14">
    <name type="scientific">Boothiomyces macroporosus</name>
    <dbReference type="NCBI Taxonomy" id="261099"/>
    <lineage>
        <taxon>Eukaryota</taxon>
        <taxon>Fungi</taxon>
        <taxon>Fungi incertae sedis</taxon>
        <taxon>Chytridiomycota</taxon>
        <taxon>Chytridiomycota incertae sedis</taxon>
        <taxon>Chytridiomycetes</taxon>
        <taxon>Rhizophydiales</taxon>
        <taxon>Terramycetaceae</taxon>
        <taxon>Boothiomyces</taxon>
    </lineage>
</organism>
<dbReference type="GO" id="GO:0006364">
    <property type="term" value="P:rRNA processing"/>
    <property type="evidence" value="ECO:0007669"/>
    <property type="project" value="TreeGrafter"/>
</dbReference>
<feature type="coiled-coil region" evidence="5">
    <location>
        <begin position="1214"/>
        <end position="1251"/>
    </location>
</feature>
<protein>
    <recommendedName>
        <fullName evidence="15">U3 small nucleolar RNA-associated protein 22</fullName>
    </recommendedName>
</protein>
<evidence type="ECO:0000256" key="3">
    <source>
        <dbReference type="ARBA" id="ARBA00022884"/>
    </source>
</evidence>
<evidence type="ECO:0000256" key="1">
    <source>
        <dbReference type="ARBA" id="ARBA00004604"/>
    </source>
</evidence>
<accession>A0AAD5Y9B6</accession>
<reference evidence="13" key="1">
    <citation type="submission" date="2020-05" db="EMBL/GenBank/DDBJ databases">
        <title>Phylogenomic resolution of chytrid fungi.</title>
        <authorList>
            <person name="Stajich J.E."/>
            <person name="Amses K."/>
            <person name="Simmons R."/>
            <person name="Seto K."/>
            <person name="Myers J."/>
            <person name="Bonds A."/>
            <person name="Quandt C.A."/>
            <person name="Barry K."/>
            <person name="Liu P."/>
            <person name="Grigoriev I."/>
            <person name="Longcore J.E."/>
            <person name="James T.Y."/>
        </authorList>
    </citation>
    <scope>NUCLEOTIDE SEQUENCE</scope>
    <source>
        <strain evidence="13">PLAUS21</strain>
    </source>
</reference>
<dbReference type="InterPro" id="IPR035082">
    <property type="entry name" value="Nrap_D1"/>
</dbReference>
<evidence type="ECO:0000259" key="7">
    <source>
        <dbReference type="Pfam" id="PF03813"/>
    </source>
</evidence>
<feature type="region of interest" description="Disordered" evidence="6">
    <location>
        <begin position="1"/>
        <end position="74"/>
    </location>
</feature>
<evidence type="ECO:0008006" key="15">
    <source>
        <dbReference type="Google" id="ProtNLM"/>
    </source>
</evidence>
<dbReference type="Pfam" id="PF17405">
    <property type="entry name" value="Nrap_D4"/>
    <property type="match status" value="1"/>
</dbReference>
<dbReference type="GO" id="GO:0034456">
    <property type="term" value="C:UTP-C complex"/>
    <property type="evidence" value="ECO:0007669"/>
    <property type="project" value="TreeGrafter"/>
</dbReference>
<gene>
    <name evidence="13" type="ORF">HK103_002951</name>
</gene>
<evidence type="ECO:0000256" key="4">
    <source>
        <dbReference type="ARBA" id="ARBA00023242"/>
    </source>
</evidence>
<dbReference type="Pfam" id="PF04177">
    <property type="entry name" value="TAP42"/>
    <property type="match status" value="1"/>
</dbReference>
<keyword evidence="3" id="KW-0694">RNA-binding</keyword>
<keyword evidence="4" id="KW-0539">Nucleus</keyword>
<comment type="subcellular location">
    <subcellularLocation>
        <location evidence="1">Nucleus</location>
        <location evidence="1">Nucleolus</location>
    </subcellularLocation>
</comment>
<feature type="domain" description="Nrap protein" evidence="10">
    <location>
        <begin position="645"/>
        <end position="828"/>
    </location>
</feature>
<evidence type="ECO:0000259" key="11">
    <source>
        <dbReference type="Pfam" id="PF17406"/>
    </source>
</evidence>
<dbReference type="GO" id="GO:0032545">
    <property type="term" value="C:CURI complex"/>
    <property type="evidence" value="ECO:0007669"/>
    <property type="project" value="TreeGrafter"/>
</dbReference>
<feature type="domain" description="Nrap protein" evidence="9">
    <location>
        <begin position="466"/>
        <end position="624"/>
    </location>
</feature>
<dbReference type="GO" id="GO:0003723">
    <property type="term" value="F:RNA binding"/>
    <property type="evidence" value="ECO:0007669"/>
    <property type="project" value="UniProtKB-KW"/>
</dbReference>
<dbReference type="Proteomes" id="UP001210925">
    <property type="component" value="Unassembled WGS sequence"/>
</dbReference>
<dbReference type="Pfam" id="PF03813">
    <property type="entry name" value="Nrap"/>
    <property type="match status" value="1"/>
</dbReference>
<evidence type="ECO:0000313" key="13">
    <source>
        <dbReference type="EMBL" id="KAJ3259064.1"/>
    </source>
</evidence>
<evidence type="ECO:0000259" key="10">
    <source>
        <dbReference type="Pfam" id="PF17405"/>
    </source>
</evidence>
<dbReference type="Gene3D" id="1.25.40.540">
    <property type="entry name" value="TAP42-like family"/>
    <property type="match status" value="1"/>
</dbReference>
<name>A0AAD5Y9B6_9FUNG</name>
<sequence>MGKKEKKEKKKFEEPEEYQDDDMIDEEIEEEMDDEMIDDEDFSEEEDEENEEEQPKKKTKLDEKSLYRPPTNNEMQNLKQTSEMFKSNLFKLQIEELIKQVEFNPNKNNVVQNALHEIKDILDGMPEIEPKSASQIISSMKKSGIAIPFAPPKDTLLKFAFKKPDSISIVGSFLLQTMTKRKENVNVDIAITMPSSLFLDKDHVNNRYFYKRAYYLSVVASILKSKGYELEFQSFQNDIKRPILIVKSTVLSGEVFSKAKLAPQRNNVRPPSEEGELVPTPHYNASLLQDTEMVSHLNFIHSSLKDAPALKHAIILSKVWIAQRGLSEYQKNGFGLSGFLISMIMAALLKSSGKNGTKRIAKGFSSYQMLKITLDLLAHHDFSRSPLFLSENFEPIEKEEFSSEYFLENYDIAIVDPSGTINIAAHITKSAMDEIQYEAKLTLSFFNDSTSDRFEDLFLKNVDQPWLKYDNIFRIPKLPKSLASYTLGDSLDLADKTSFCLRQLYKILKQGLNKRVLSISVSTPRLKNWKINESGPNGNECTNITIGMILHPENSIKEVEQGPSGDDKEAVKEFKRIWGGKSELRRYKDGSILESVVFSSDGSIQSRALLVARMTAYLLHFHFSVGEDDGVTYWAGLGNKYLNPKSHEKPTNSYQGVMDAYQDLIKELKAIDLRLSIHRIHPLTDSLTYSSVFVPQPDDPSAIISRSNPPEFLIEFETSGKWPDDISAIETMKRAFYIKIASSLAEKESETVATVCVGMNNESYLQIVHSSGYLFKVRIYVGRIIYLLENIVKIAPPHKKPGLALYKQNYTTDNINRPIHASLIGNLCLRFPFLGFTIRLAKRWMASQMLLSKFESGIPPEVVELLCVRIYTQPTAYGPPASGWVGFVRFLEMVSTFKWSSEPFIVELESEKLNTEIRDEINAKFNKLSAGGVGHISMFVATELDHSSSWWNTLDISTKVVQKFTILAKSSLDLIKHVLTSVNYDPSCAPVKKSKFKNVLDAHDKKLIEQSFINVQSRYLNELVEYFGDIALFFADVYGGDKICVVWKPGRLEDTHFKANLTFNAKLKTSKEKMLSSFEDKNLPDLFKAAVKQIHDIDNSELPSRDELYQQQVFQTVLLLQEIQVRVESLSLFSDNEILEDINTADLKYLLVQSYLGQTLLKINQPRDQILNRAQMFLLKFWDILDSYGIINPTDKQRFNNYKEDIKPKGDAIRTEKIKQYKREKETKQKLEELNELLKQELKDETDYERELILTTLDLHVQQAIKLLIEIKDEQELLKYAEKMKLSDNQDRVVMPERTVKLADLTGPMLDKQGKPLRPFVITTEQNKREELANGVFRPGHILPTMTIEEYLEREIERGNFLSGGTKQPVKEDPDDNDEEAIDQETYKKREWDNFTDFNPRGWGNRHNKG</sequence>
<dbReference type="EMBL" id="JADGKB010000021">
    <property type="protein sequence ID" value="KAJ3259064.1"/>
    <property type="molecule type" value="Genomic_DNA"/>
</dbReference>
<feature type="compositionally biased region" description="Acidic residues" evidence="6">
    <location>
        <begin position="1373"/>
        <end position="1383"/>
    </location>
</feature>
<dbReference type="Gene3D" id="3.30.70.3020">
    <property type="match status" value="1"/>
</dbReference>
<dbReference type="GO" id="GO:0006409">
    <property type="term" value="P:tRNA export from nucleus"/>
    <property type="evidence" value="ECO:0007669"/>
    <property type="project" value="TreeGrafter"/>
</dbReference>
<keyword evidence="14" id="KW-1185">Reference proteome</keyword>
<feature type="domain" description="Nrap protein" evidence="11">
    <location>
        <begin position="831"/>
        <end position="981"/>
    </location>
</feature>
<feature type="domain" description="Nrap protein" evidence="12">
    <location>
        <begin position="991"/>
        <end position="1076"/>
    </location>
</feature>
<dbReference type="Pfam" id="PF17406">
    <property type="entry name" value="Nrap_D5"/>
    <property type="match status" value="1"/>
</dbReference>
<dbReference type="Pfam" id="PF17403">
    <property type="entry name" value="Nrap_D2"/>
    <property type="match status" value="1"/>
</dbReference>
<dbReference type="InterPro" id="IPR035368">
    <property type="entry name" value="Nrap_D3"/>
</dbReference>
<evidence type="ECO:0000256" key="2">
    <source>
        <dbReference type="ARBA" id="ARBA00006674"/>
    </source>
</evidence>
<dbReference type="InterPro" id="IPR038511">
    <property type="entry name" value="TAP42/TAP46-like_sf"/>
</dbReference>
<comment type="similarity">
    <text evidence="2">Belongs to the NRAP family.</text>
</comment>
<evidence type="ECO:0000259" key="8">
    <source>
        <dbReference type="Pfam" id="PF17403"/>
    </source>
</evidence>
<comment type="caution">
    <text evidence="13">The sequence shown here is derived from an EMBL/GenBank/DDBJ whole genome shotgun (WGS) entry which is preliminary data.</text>
</comment>
<dbReference type="InterPro" id="IPR035369">
    <property type="entry name" value="Nrap_D4"/>
</dbReference>
<feature type="compositionally biased region" description="Acidic residues" evidence="6">
    <location>
        <begin position="14"/>
        <end position="52"/>
    </location>
</feature>
<feature type="domain" description="Nrap protein" evidence="7">
    <location>
        <begin position="187"/>
        <end position="305"/>
    </location>
</feature>
<dbReference type="PANTHER" id="PTHR17972">
    <property type="entry name" value="NUCLEOLAR RNA-ASSOCIATED PROTEIN"/>
    <property type="match status" value="1"/>
</dbReference>
<dbReference type="GO" id="GO:0032040">
    <property type="term" value="C:small-subunit processome"/>
    <property type="evidence" value="ECO:0007669"/>
    <property type="project" value="TreeGrafter"/>
</dbReference>
<dbReference type="InterPro" id="IPR035367">
    <property type="entry name" value="Nrap_D2"/>
</dbReference>
<dbReference type="InterPro" id="IPR005554">
    <property type="entry name" value="NOL6/Upt22"/>
</dbReference>
<evidence type="ECO:0000259" key="12">
    <source>
        <dbReference type="Pfam" id="PF17407"/>
    </source>
</evidence>
<evidence type="ECO:0000313" key="14">
    <source>
        <dbReference type="Proteomes" id="UP001210925"/>
    </source>
</evidence>
<feature type="region of interest" description="Disordered" evidence="6">
    <location>
        <begin position="1359"/>
        <end position="1410"/>
    </location>
</feature>
<feature type="compositionally biased region" description="Basic and acidic residues" evidence="6">
    <location>
        <begin position="53"/>
        <end position="66"/>
    </location>
</feature>
<evidence type="ECO:0000256" key="5">
    <source>
        <dbReference type="SAM" id="Coils"/>
    </source>
</evidence>
<feature type="domain" description="Nrap protein" evidence="8">
    <location>
        <begin position="309"/>
        <end position="460"/>
    </location>
</feature>
<dbReference type="Pfam" id="PF17407">
    <property type="entry name" value="Nrap_D6"/>
    <property type="match status" value="1"/>
</dbReference>
<evidence type="ECO:0000256" key="6">
    <source>
        <dbReference type="SAM" id="MobiDB-lite"/>
    </source>
</evidence>